<dbReference type="PANTHER" id="PTHR12460:SF0">
    <property type="entry name" value="CID DOMAIN-CONTAINING PROTEIN-RELATED"/>
    <property type="match status" value="1"/>
</dbReference>
<dbReference type="PANTHER" id="PTHR12460">
    <property type="entry name" value="CYCLIN-DEPENDENT KINASE INHIBITOR-RELATED PROTEIN"/>
    <property type="match status" value="1"/>
</dbReference>
<dbReference type="CDD" id="cd17003">
    <property type="entry name" value="CID_Rtt103"/>
    <property type="match status" value="1"/>
</dbReference>
<dbReference type="OrthoDB" id="10069473at2759"/>
<dbReference type="RefSeq" id="XP_033388121.1">
    <property type="nucleotide sequence ID" value="XM_033520963.1"/>
</dbReference>
<name>A0A6A5Y2L8_9PLEO</name>
<organism evidence="4 5">
    <name type="scientific">Aaosphaeria arxii CBS 175.79</name>
    <dbReference type="NCBI Taxonomy" id="1450172"/>
    <lineage>
        <taxon>Eukaryota</taxon>
        <taxon>Fungi</taxon>
        <taxon>Dikarya</taxon>
        <taxon>Ascomycota</taxon>
        <taxon>Pezizomycotina</taxon>
        <taxon>Dothideomycetes</taxon>
        <taxon>Pleosporomycetidae</taxon>
        <taxon>Pleosporales</taxon>
        <taxon>Pleosporales incertae sedis</taxon>
        <taxon>Aaosphaeria</taxon>
    </lineage>
</organism>
<dbReference type="AlphaFoldDB" id="A0A6A5Y2L8"/>
<dbReference type="PROSITE" id="PS51391">
    <property type="entry name" value="CID"/>
    <property type="match status" value="1"/>
</dbReference>
<evidence type="ECO:0000256" key="1">
    <source>
        <dbReference type="SAM" id="Coils"/>
    </source>
</evidence>
<evidence type="ECO:0000259" key="3">
    <source>
        <dbReference type="PROSITE" id="PS51391"/>
    </source>
</evidence>
<accession>A0A6A5Y2L8</accession>
<evidence type="ECO:0000256" key="2">
    <source>
        <dbReference type="SAM" id="MobiDB-lite"/>
    </source>
</evidence>
<protein>
    <submittedName>
        <fullName evidence="4">DUF618-domain-containing protein</fullName>
    </submittedName>
</protein>
<dbReference type="Pfam" id="PF04818">
    <property type="entry name" value="CID"/>
    <property type="match status" value="1"/>
</dbReference>
<evidence type="ECO:0000313" key="5">
    <source>
        <dbReference type="Proteomes" id="UP000799778"/>
    </source>
</evidence>
<feature type="region of interest" description="Disordered" evidence="2">
    <location>
        <begin position="380"/>
        <end position="407"/>
    </location>
</feature>
<keyword evidence="1" id="KW-0175">Coiled coil</keyword>
<sequence>MAFTDEAIKAKLASLNETQESISGVSQWIMFHRRHAERTAQIWMQRVKESTPNKKLSLIYLANEIVQQSKIRKKDEFLRAYDAIIVEAAAAAYKGSSSEVQGKIRRVVEVWRGRQVFKQQIQEQIEAALDEVDRSRPSRKPALGGSLYSSSSVPPELTTVAKEATNLQKADGVAKPAVKIASQEYEKLTNPNNPIPSAAVHAARLADLVKKLATAEGAVAESIKARRELITGLEKLLHTNQEKLSAEEKQVTELKSQKDAIQLRTREVEEAIIKGLPPAEQNAISTAPLPVGSSRPSAPGRPDIEELTPPPMETFTPVGSPQREAQLNPVPDDAFPEAISHPVEPNAVVPPYGSSTSGQMQTAIGALPGADLLSSLTAHTRPVEDGTNGGSPVYGGSTFKKRKTSQSAMDDEYAAFAGDGDLDGIDANVGNLI</sequence>
<feature type="domain" description="CID" evidence="3">
    <location>
        <begin position="1"/>
        <end position="133"/>
    </location>
</feature>
<dbReference type="Proteomes" id="UP000799778">
    <property type="component" value="Unassembled WGS sequence"/>
</dbReference>
<dbReference type="GO" id="GO:0031124">
    <property type="term" value="P:mRNA 3'-end processing"/>
    <property type="evidence" value="ECO:0007669"/>
    <property type="project" value="InterPro"/>
</dbReference>
<feature type="coiled-coil region" evidence="1">
    <location>
        <begin position="237"/>
        <end position="264"/>
    </location>
</feature>
<dbReference type="EMBL" id="ML978067">
    <property type="protein sequence ID" value="KAF2019782.1"/>
    <property type="molecule type" value="Genomic_DNA"/>
</dbReference>
<dbReference type="SMART" id="SM00582">
    <property type="entry name" value="RPR"/>
    <property type="match status" value="1"/>
</dbReference>
<dbReference type="Gene3D" id="1.25.40.90">
    <property type="match status" value="1"/>
</dbReference>
<keyword evidence="5" id="KW-1185">Reference proteome</keyword>
<feature type="region of interest" description="Disordered" evidence="2">
    <location>
        <begin position="286"/>
        <end position="309"/>
    </location>
</feature>
<dbReference type="SUPFAM" id="SSF48464">
    <property type="entry name" value="ENTH/VHS domain"/>
    <property type="match status" value="1"/>
</dbReference>
<dbReference type="GO" id="GO:0099122">
    <property type="term" value="F:RNA polymerase II C-terminal domain binding"/>
    <property type="evidence" value="ECO:0007669"/>
    <property type="project" value="InterPro"/>
</dbReference>
<dbReference type="InterPro" id="IPR006569">
    <property type="entry name" value="CID_dom"/>
</dbReference>
<proteinExistence type="predicted"/>
<gene>
    <name evidence="4" type="ORF">BU24DRAFT_127160</name>
</gene>
<dbReference type="InterPro" id="IPR008942">
    <property type="entry name" value="ENTH_VHS"/>
</dbReference>
<reference evidence="4" key="1">
    <citation type="journal article" date="2020" name="Stud. Mycol.">
        <title>101 Dothideomycetes genomes: a test case for predicting lifestyles and emergence of pathogens.</title>
        <authorList>
            <person name="Haridas S."/>
            <person name="Albert R."/>
            <person name="Binder M."/>
            <person name="Bloem J."/>
            <person name="Labutti K."/>
            <person name="Salamov A."/>
            <person name="Andreopoulos B."/>
            <person name="Baker S."/>
            <person name="Barry K."/>
            <person name="Bills G."/>
            <person name="Bluhm B."/>
            <person name="Cannon C."/>
            <person name="Castanera R."/>
            <person name="Culley D."/>
            <person name="Daum C."/>
            <person name="Ezra D."/>
            <person name="Gonzalez J."/>
            <person name="Henrissat B."/>
            <person name="Kuo A."/>
            <person name="Liang C."/>
            <person name="Lipzen A."/>
            <person name="Lutzoni F."/>
            <person name="Magnuson J."/>
            <person name="Mondo S."/>
            <person name="Nolan M."/>
            <person name="Ohm R."/>
            <person name="Pangilinan J."/>
            <person name="Park H.-J."/>
            <person name="Ramirez L."/>
            <person name="Alfaro M."/>
            <person name="Sun H."/>
            <person name="Tritt A."/>
            <person name="Yoshinaga Y."/>
            <person name="Zwiers L.-H."/>
            <person name="Turgeon B."/>
            <person name="Goodwin S."/>
            <person name="Spatafora J."/>
            <person name="Crous P."/>
            <person name="Grigoriev I."/>
        </authorList>
    </citation>
    <scope>NUCLEOTIDE SEQUENCE</scope>
    <source>
        <strain evidence="4">CBS 175.79</strain>
    </source>
</reference>
<dbReference type="InterPro" id="IPR047883">
    <property type="entry name" value="Rtt103-like_CID"/>
</dbReference>
<evidence type="ECO:0000313" key="4">
    <source>
        <dbReference type="EMBL" id="KAF2019782.1"/>
    </source>
</evidence>
<dbReference type="GeneID" id="54278360"/>
<dbReference type="FunFam" id="1.25.40.90:FF:000030">
    <property type="entry name" value="DUF618 domain protein"/>
    <property type="match status" value="1"/>
</dbReference>